<gene>
    <name evidence="2" type="ORF">GGD50_000442</name>
</gene>
<dbReference type="Gene3D" id="3.30.2310.20">
    <property type="entry name" value="RelE-like"/>
    <property type="match status" value="1"/>
</dbReference>
<dbReference type="InterPro" id="IPR007712">
    <property type="entry name" value="RelE/ParE_toxin"/>
</dbReference>
<sequence length="103" mass="11792">MKRYSVVFRETAKADLRSIYEYVLDQSKNKQIALAYIKRIRDKCGKIGDVPLGGVARSDLGASLRMVVFERSIVILYLVEGERVRITNIFSGSRDYETLLSDR</sequence>
<dbReference type="InterPro" id="IPR035093">
    <property type="entry name" value="RelE/ParE_toxin_dom_sf"/>
</dbReference>
<evidence type="ECO:0000313" key="2">
    <source>
        <dbReference type="EMBL" id="MBB5571866.1"/>
    </source>
</evidence>
<dbReference type="Pfam" id="PF05016">
    <property type="entry name" value="ParE_toxin"/>
    <property type="match status" value="1"/>
</dbReference>
<dbReference type="EMBL" id="JACHBI010000001">
    <property type="protein sequence ID" value="MBB5571866.1"/>
    <property type="molecule type" value="Genomic_DNA"/>
</dbReference>
<evidence type="ECO:0000313" key="3">
    <source>
        <dbReference type="Proteomes" id="UP000549882"/>
    </source>
</evidence>
<keyword evidence="3" id="KW-1185">Reference proteome</keyword>
<evidence type="ECO:0000256" key="1">
    <source>
        <dbReference type="ARBA" id="ARBA00022649"/>
    </source>
</evidence>
<keyword evidence="1" id="KW-1277">Toxin-antitoxin system</keyword>
<comment type="caution">
    <text evidence="2">The sequence shown here is derived from an EMBL/GenBank/DDBJ whole genome shotgun (WGS) entry which is preliminary data.</text>
</comment>
<dbReference type="RefSeq" id="WP_107107479.1">
    <property type="nucleotide sequence ID" value="NZ_JACHBI010000001.1"/>
</dbReference>
<name>A0A7W9CZL6_9HYPH</name>
<dbReference type="Proteomes" id="UP000549882">
    <property type="component" value="Unassembled WGS sequence"/>
</dbReference>
<reference evidence="2 3" key="1">
    <citation type="submission" date="2020-08" db="EMBL/GenBank/DDBJ databases">
        <title>Genomic Encyclopedia of Type Strains, Phase IV (KMG-V): Genome sequencing to study the core and pangenomes of soil and plant-associated prokaryotes.</title>
        <authorList>
            <person name="Whitman W."/>
        </authorList>
    </citation>
    <scope>NUCLEOTIDE SEQUENCE [LARGE SCALE GENOMIC DNA]</scope>
    <source>
        <strain evidence="2 3">SEMIA 4064</strain>
    </source>
</reference>
<organism evidence="2 3">
    <name type="scientific">Rhizobium paranaense</name>
    <dbReference type="NCBI Taxonomy" id="1650438"/>
    <lineage>
        <taxon>Bacteria</taxon>
        <taxon>Pseudomonadati</taxon>
        <taxon>Pseudomonadota</taxon>
        <taxon>Alphaproteobacteria</taxon>
        <taxon>Hyphomicrobiales</taxon>
        <taxon>Rhizobiaceae</taxon>
        <taxon>Rhizobium/Agrobacterium group</taxon>
        <taxon>Rhizobium</taxon>
    </lineage>
</organism>
<protein>
    <submittedName>
        <fullName evidence="2">Toxin ParE1/3/4</fullName>
    </submittedName>
</protein>
<accession>A0A7W9CZL6</accession>
<proteinExistence type="predicted"/>
<dbReference type="AlphaFoldDB" id="A0A7W9CZL6"/>